<gene>
    <name evidence="2" type="ORF">DSPE1174_LOCUS22806</name>
    <name evidence="3" type="ORF">DSPE1174_LOCUS22807</name>
</gene>
<evidence type="ECO:0000313" key="2">
    <source>
        <dbReference type="EMBL" id="CAD9455825.1"/>
    </source>
</evidence>
<proteinExistence type="predicted"/>
<name>A0A6U3WA62_9STRA</name>
<accession>A0A6U3WA62</accession>
<feature type="region of interest" description="Disordered" evidence="1">
    <location>
        <begin position="1"/>
        <end position="134"/>
    </location>
</feature>
<feature type="compositionally biased region" description="Basic and acidic residues" evidence="1">
    <location>
        <begin position="1"/>
        <end position="12"/>
    </location>
</feature>
<reference evidence="2" key="1">
    <citation type="submission" date="2021-01" db="EMBL/GenBank/DDBJ databases">
        <authorList>
            <person name="Corre E."/>
            <person name="Pelletier E."/>
            <person name="Niang G."/>
            <person name="Scheremetjew M."/>
            <person name="Finn R."/>
            <person name="Kale V."/>
            <person name="Holt S."/>
            <person name="Cochrane G."/>
            <person name="Meng A."/>
            <person name="Brown T."/>
            <person name="Cohen L."/>
        </authorList>
    </citation>
    <scope>NUCLEOTIDE SEQUENCE</scope>
    <source>
        <strain evidence="2">CCMP1381</strain>
    </source>
</reference>
<feature type="compositionally biased region" description="Basic and acidic residues" evidence="1">
    <location>
        <begin position="167"/>
        <end position="176"/>
    </location>
</feature>
<evidence type="ECO:0000256" key="1">
    <source>
        <dbReference type="SAM" id="MobiDB-lite"/>
    </source>
</evidence>
<feature type="compositionally biased region" description="Polar residues" evidence="1">
    <location>
        <begin position="72"/>
        <end position="89"/>
    </location>
</feature>
<dbReference type="EMBL" id="HBGS01044241">
    <property type="protein sequence ID" value="CAD9455825.1"/>
    <property type="molecule type" value="Transcribed_RNA"/>
</dbReference>
<feature type="region of interest" description="Disordered" evidence="1">
    <location>
        <begin position="165"/>
        <end position="225"/>
    </location>
</feature>
<organism evidence="2">
    <name type="scientific">Octactis speculum</name>
    <dbReference type="NCBI Taxonomy" id="3111310"/>
    <lineage>
        <taxon>Eukaryota</taxon>
        <taxon>Sar</taxon>
        <taxon>Stramenopiles</taxon>
        <taxon>Ochrophyta</taxon>
        <taxon>Dictyochophyceae</taxon>
        <taxon>Dictyochales</taxon>
        <taxon>Dictyochaceae</taxon>
        <taxon>Octactis</taxon>
    </lineage>
</organism>
<sequence>MVFLRTREENRGRNPNLRPSRKSSLVSRNAVAITERDRENNDSSAQGAKKRRVIRRVSMLPGDSPQDGAGSDTAQSLTEGAEAQGSNFTGEAPLPQRVHLQESTRLGESNRDDENSRVVAADDAEPGDNARAHVDATGQGGLLAEHHESGDDTQAHVDAAAAVGADEELRRPEDGTLAHVDNADDAENEVEDNHDDERGAVDPNGWEEDLVGEDGGDISEDGGAHELNDEDAVMRRGREIEEVVARRRAKNKMSVAAFRMICGEVRGKIRHTFFSRTVFLPLKVSKR</sequence>
<protein>
    <submittedName>
        <fullName evidence="2">Uncharacterized protein</fullName>
    </submittedName>
</protein>
<feature type="compositionally biased region" description="Acidic residues" evidence="1">
    <location>
        <begin position="205"/>
        <end position="220"/>
    </location>
</feature>
<dbReference type="AlphaFoldDB" id="A0A6U3WA62"/>
<feature type="compositionally biased region" description="Acidic residues" evidence="1">
    <location>
        <begin position="183"/>
        <end position="194"/>
    </location>
</feature>
<dbReference type="EMBL" id="HBGS01044242">
    <property type="protein sequence ID" value="CAD9455827.1"/>
    <property type="molecule type" value="Transcribed_RNA"/>
</dbReference>
<evidence type="ECO:0000313" key="3">
    <source>
        <dbReference type="EMBL" id="CAD9455827.1"/>
    </source>
</evidence>